<dbReference type="PANTHER" id="PTHR43794:SF11">
    <property type="entry name" value="AMIDOHYDROLASE-RELATED DOMAIN-CONTAINING PROTEIN"/>
    <property type="match status" value="1"/>
</dbReference>
<evidence type="ECO:0000259" key="3">
    <source>
        <dbReference type="Pfam" id="PF01979"/>
    </source>
</evidence>
<dbReference type="InterPro" id="IPR011059">
    <property type="entry name" value="Metal-dep_hydrolase_composite"/>
</dbReference>
<dbReference type="InterPro" id="IPR050287">
    <property type="entry name" value="MTA/SAH_deaminase"/>
</dbReference>
<sequence>MTLRSLVRCGALITMEPHSGPIGPGAILIDQGRIVDVGRELHAPDASVIDASDMIVLPGFVDTHRHTWQSCLRHRCVDIHPTVQYFQEMMFKRGPRYRPEDVWIGNYLGAISALESGITTMLDWSQVQNSPEHSDAAIDALRQSGIRAVFGHGWSLTDPNYRAAGSTLGHPRDIVRLRREHFASDDALLTLVMAGRGPEIADTATWQADLALARELGIRSSIHMGAHAFNGAKRGIAAMNDHALLGPDLTFVHCNSNGDDEIQMIADHGVTVSLGVNVEMNSIGIGDIPLDRFLSVGVRPSLSGDTETLGSADMFSQMRSALAFYRSFVGGGHSRAKNAPETITTDDVLEFATVQGAKANGLLHKVGTIAVGKSADIIMLRMGDLNLMPVIDPVASVVSGAHAGNVDTVMVAGRVLKKDGKMVGVDVADVRRRATESQKFILQD</sequence>
<comment type="similarity">
    <text evidence="1">Belongs to the metallo-dependent hydrolases superfamily. ATZ/TRZ family.</text>
</comment>
<organism evidence="4 5">
    <name type="scientific">Sphingomonas oligophenolica</name>
    <dbReference type="NCBI Taxonomy" id="301154"/>
    <lineage>
        <taxon>Bacteria</taxon>
        <taxon>Pseudomonadati</taxon>
        <taxon>Pseudomonadota</taxon>
        <taxon>Alphaproteobacteria</taxon>
        <taxon>Sphingomonadales</taxon>
        <taxon>Sphingomonadaceae</taxon>
        <taxon>Sphingomonas</taxon>
    </lineage>
</organism>
<dbReference type="SUPFAM" id="SSF51556">
    <property type="entry name" value="Metallo-dependent hydrolases"/>
    <property type="match status" value="1"/>
</dbReference>
<comment type="caution">
    <text evidence="4">The sequence shown here is derived from an EMBL/GenBank/DDBJ whole genome shotgun (WGS) entry which is preliminary data.</text>
</comment>
<dbReference type="RefSeq" id="WP_343888484.1">
    <property type="nucleotide sequence ID" value="NZ_BAAAEH010000009.1"/>
</dbReference>
<evidence type="ECO:0000313" key="4">
    <source>
        <dbReference type="EMBL" id="MEN2793218.1"/>
    </source>
</evidence>
<name>A0ABU9YBL9_9SPHN</name>
<dbReference type="InterPro" id="IPR032466">
    <property type="entry name" value="Metal_Hydrolase"/>
</dbReference>
<evidence type="ECO:0000256" key="1">
    <source>
        <dbReference type="ARBA" id="ARBA00006745"/>
    </source>
</evidence>
<dbReference type="Gene3D" id="3.20.20.140">
    <property type="entry name" value="Metal-dependent hydrolases"/>
    <property type="match status" value="1"/>
</dbReference>
<dbReference type="PANTHER" id="PTHR43794">
    <property type="entry name" value="AMINOHYDROLASE SSNA-RELATED"/>
    <property type="match status" value="1"/>
</dbReference>
<dbReference type="EMBL" id="JBDIME010000041">
    <property type="protein sequence ID" value="MEN2793218.1"/>
    <property type="molecule type" value="Genomic_DNA"/>
</dbReference>
<accession>A0ABU9YBL9</accession>
<evidence type="ECO:0000313" key="5">
    <source>
        <dbReference type="Proteomes" id="UP001419910"/>
    </source>
</evidence>
<protein>
    <submittedName>
        <fullName evidence="4">Amidohydrolase family protein</fullName>
    </submittedName>
</protein>
<keyword evidence="2" id="KW-0378">Hydrolase</keyword>
<keyword evidence="5" id="KW-1185">Reference proteome</keyword>
<dbReference type="SUPFAM" id="SSF51338">
    <property type="entry name" value="Composite domain of metallo-dependent hydrolases"/>
    <property type="match status" value="1"/>
</dbReference>
<evidence type="ECO:0000256" key="2">
    <source>
        <dbReference type="ARBA" id="ARBA00022801"/>
    </source>
</evidence>
<dbReference type="InterPro" id="IPR006680">
    <property type="entry name" value="Amidohydro-rel"/>
</dbReference>
<proteinExistence type="inferred from homology"/>
<dbReference type="Gene3D" id="2.30.40.10">
    <property type="entry name" value="Urease, subunit C, domain 1"/>
    <property type="match status" value="1"/>
</dbReference>
<dbReference type="Proteomes" id="UP001419910">
    <property type="component" value="Unassembled WGS sequence"/>
</dbReference>
<gene>
    <name evidence="4" type="ORF">ABC974_26580</name>
</gene>
<dbReference type="NCBIfam" id="NF006056">
    <property type="entry name" value="PRK08204.1"/>
    <property type="match status" value="1"/>
</dbReference>
<feature type="domain" description="Amidohydrolase-related" evidence="3">
    <location>
        <begin position="55"/>
        <end position="415"/>
    </location>
</feature>
<reference evidence="4 5" key="1">
    <citation type="submission" date="2024-05" db="EMBL/GenBank/DDBJ databases">
        <authorList>
            <person name="Liu Q."/>
            <person name="Xin Y.-H."/>
        </authorList>
    </citation>
    <scope>NUCLEOTIDE SEQUENCE [LARGE SCALE GENOMIC DNA]</scope>
    <source>
        <strain evidence="4 5">CGMCC 1.10181</strain>
    </source>
</reference>
<dbReference type="Pfam" id="PF01979">
    <property type="entry name" value="Amidohydro_1"/>
    <property type="match status" value="1"/>
</dbReference>